<gene>
    <name evidence="9" type="ORF">A2828_01705</name>
</gene>
<dbReference type="EMBL" id="MHSR01000013">
    <property type="protein sequence ID" value="OHA46602.1"/>
    <property type="molecule type" value="Genomic_DNA"/>
</dbReference>
<name>A0A1G2PG84_9BACT</name>
<evidence type="ECO:0000313" key="9">
    <source>
        <dbReference type="EMBL" id="OHA46602.1"/>
    </source>
</evidence>
<evidence type="ECO:0000256" key="5">
    <source>
        <dbReference type="ARBA" id="ARBA00022692"/>
    </source>
</evidence>
<evidence type="ECO:0000256" key="4">
    <source>
        <dbReference type="ARBA" id="ARBA00022475"/>
    </source>
</evidence>
<organism evidence="9 10">
    <name type="scientific">Candidatus Terrybacteria bacterium RIFCSPHIGHO2_01_FULL_43_35</name>
    <dbReference type="NCBI Taxonomy" id="1802361"/>
    <lineage>
        <taxon>Bacteria</taxon>
        <taxon>Candidatus Terryibacteriota</taxon>
    </lineage>
</organism>
<dbReference type="GO" id="GO:0055085">
    <property type="term" value="P:transmembrane transport"/>
    <property type="evidence" value="ECO:0007669"/>
    <property type="project" value="TreeGrafter"/>
</dbReference>
<evidence type="ECO:0000256" key="3">
    <source>
        <dbReference type="ARBA" id="ARBA00022448"/>
    </source>
</evidence>
<keyword evidence="6 8" id="KW-1133">Transmembrane helix</keyword>
<dbReference type="AlphaFoldDB" id="A0A1G2PG84"/>
<evidence type="ECO:0000256" key="1">
    <source>
        <dbReference type="ARBA" id="ARBA00004651"/>
    </source>
</evidence>
<comment type="subcellular location">
    <subcellularLocation>
        <location evidence="1">Cell membrane</location>
        <topology evidence="1">Multi-pass membrane protein</topology>
    </subcellularLocation>
</comment>
<feature type="transmembrane region" description="Helical" evidence="8">
    <location>
        <begin position="7"/>
        <end position="27"/>
    </location>
</feature>
<evidence type="ECO:0000256" key="7">
    <source>
        <dbReference type="ARBA" id="ARBA00023136"/>
    </source>
</evidence>
<keyword evidence="5 8" id="KW-0812">Transmembrane</keyword>
<dbReference type="PANTHER" id="PTHR21716">
    <property type="entry name" value="TRANSMEMBRANE PROTEIN"/>
    <property type="match status" value="1"/>
</dbReference>
<keyword evidence="7 8" id="KW-0472">Membrane</keyword>
<reference evidence="9 10" key="1">
    <citation type="journal article" date="2016" name="Nat. Commun.">
        <title>Thousands of microbial genomes shed light on interconnected biogeochemical processes in an aquifer system.</title>
        <authorList>
            <person name="Anantharaman K."/>
            <person name="Brown C.T."/>
            <person name="Hug L.A."/>
            <person name="Sharon I."/>
            <person name="Castelle C.J."/>
            <person name="Probst A.J."/>
            <person name="Thomas B.C."/>
            <person name="Singh A."/>
            <person name="Wilkins M.J."/>
            <person name="Karaoz U."/>
            <person name="Brodie E.L."/>
            <person name="Williams K.H."/>
            <person name="Hubbard S.S."/>
            <person name="Banfield J.F."/>
        </authorList>
    </citation>
    <scope>NUCLEOTIDE SEQUENCE [LARGE SCALE GENOMIC DNA]</scope>
</reference>
<protein>
    <recommendedName>
        <fullName evidence="11">AI-2E family transporter</fullName>
    </recommendedName>
</protein>
<feature type="transmembrane region" description="Helical" evidence="8">
    <location>
        <begin position="301"/>
        <end position="333"/>
    </location>
</feature>
<feature type="transmembrane region" description="Helical" evidence="8">
    <location>
        <begin position="273"/>
        <end position="295"/>
    </location>
</feature>
<dbReference type="Proteomes" id="UP000178869">
    <property type="component" value="Unassembled WGS sequence"/>
</dbReference>
<keyword evidence="3" id="KW-0813">Transport</keyword>
<proteinExistence type="inferred from homology"/>
<dbReference type="InterPro" id="IPR002549">
    <property type="entry name" value="AI-2E-like"/>
</dbReference>
<comment type="caution">
    <text evidence="9">The sequence shown here is derived from an EMBL/GenBank/DDBJ whole genome shotgun (WGS) entry which is preliminary data.</text>
</comment>
<dbReference type="GO" id="GO:0005886">
    <property type="term" value="C:plasma membrane"/>
    <property type="evidence" value="ECO:0007669"/>
    <property type="project" value="UniProtKB-SubCell"/>
</dbReference>
<dbReference type="Pfam" id="PF01594">
    <property type="entry name" value="AI-2E_transport"/>
    <property type="match status" value="1"/>
</dbReference>
<sequence>MNNNVYIHIPSSTIVRVMLAIVIVLSIFILRDIIILLLFAIVIAAAIDPLATRMENKHIPRIVALLTVYFTAIIGLAIFLWTILPPLASELTDFATNFSFYATGILNSLSRYGINPSNPAFGGFEVYFEEINTHIAQFIPTLPGIFTGVVGRSLQIITVFLASFYLALQRDGEEKFLRMLSQSEEPYVVDLWKRAQKKIGQWFQGQVVLAVLIGVATYVGLIAIGLFLGEQIHYALIIAIIAGILEIVPIVGPIATAIIAISIAFFQNPAMAILIGLFFFVLQQLEGNVLVPIIFKRVLGLHPIIVIFSLLIGARLGGIPGILLAVPVAAVLIEFFSDFSQGKVKV</sequence>
<dbReference type="PANTHER" id="PTHR21716:SF53">
    <property type="entry name" value="PERMEASE PERM-RELATED"/>
    <property type="match status" value="1"/>
</dbReference>
<keyword evidence="4" id="KW-1003">Cell membrane</keyword>
<evidence type="ECO:0000256" key="8">
    <source>
        <dbReference type="SAM" id="Phobius"/>
    </source>
</evidence>
<feature type="transmembrane region" description="Helical" evidence="8">
    <location>
        <begin position="207"/>
        <end position="228"/>
    </location>
</feature>
<evidence type="ECO:0000256" key="6">
    <source>
        <dbReference type="ARBA" id="ARBA00022989"/>
    </source>
</evidence>
<feature type="transmembrane region" description="Helical" evidence="8">
    <location>
        <begin position="33"/>
        <end position="51"/>
    </location>
</feature>
<feature type="transmembrane region" description="Helical" evidence="8">
    <location>
        <begin position="234"/>
        <end position="266"/>
    </location>
</feature>
<accession>A0A1G2PG84</accession>
<comment type="similarity">
    <text evidence="2">Belongs to the autoinducer-2 exporter (AI-2E) (TC 2.A.86) family.</text>
</comment>
<feature type="transmembrane region" description="Helical" evidence="8">
    <location>
        <begin position="63"/>
        <end position="84"/>
    </location>
</feature>
<evidence type="ECO:0000256" key="2">
    <source>
        <dbReference type="ARBA" id="ARBA00009773"/>
    </source>
</evidence>
<evidence type="ECO:0000313" key="10">
    <source>
        <dbReference type="Proteomes" id="UP000178869"/>
    </source>
</evidence>
<feature type="transmembrane region" description="Helical" evidence="8">
    <location>
        <begin position="149"/>
        <end position="168"/>
    </location>
</feature>
<evidence type="ECO:0008006" key="11">
    <source>
        <dbReference type="Google" id="ProtNLM"/>
    </source>
</evidence>